<dbReference type="Gene3D" id="3.30.565.10">
    <property type="entry name" value="Histidine kinase-like ATPase, C-terminal domain"/>
    <property type="match status" value="1"/>
</dbReference>
<evidence type="ECO:0000256" key="1">
    <source>
        <dbReference type="ARBA" id="ARBA00000085"/>
    </source>
</evidence>
<dbReference type="InterPro" id="IPR013727">
    <property type="entry name" value="2CSK_N"/>
</dbReference>
<organism evidence="14">
    <name type="scientific">mine drainage metagenome</name>
    <dbReference type="NCBI Taxonomy" id="410659"/>
    <lineage>
        <taxon>unclassified sequences</taxon>
        <taxon>metagenomes</taxon>
        <taxon>ecological metagenomes</taxon>
    </lineage>
</organism>
<feature type="domain" description="Histidine kinase" evidence="12">
    <location>
        <begin position="249"/>
        <end position="462"/>
    </location>
</feature>
<accession>E6QVD7</accession>
<comment type="subcellular location">
    <subcellularLocation>
        <location evidence="2">Membrane</location>
    </subcellularLocation>
</comment>
<evidence type="ECO:0000259" key="13">
    <source>
        <dbReference type="PROSITE" id="PS50885"/>
    </source>
</evidence>
<dbReference type="PANTHER" id="PTHR45436:SF1">
    <property type="entry name" value="SENSOR PROTEIN QSEC"/>
    <property type="match status" value="1"/>
</dbReference>
<dbReference type="Gene3D" id="1.10.287.130">
    <property type="match status" value="1"/>
</dbReference>
<dbReference type="InterPro" id="IPR050428">
    <property type="entry name" value="TCS_sensor_his_kinase"/>
</dbReference>
<dbReference type="AlphaFoldDB" id="E6QVD7"/>
<dbReference type="InterPro" id="IPR003661">
    <property type="entry name" value="HisK_dim/P_dom"/>
</dbReference>
<dbReference type="Pfam" id="PF00512">
    <property type="entry name" value="HisKA"/>
    <property type="match status" value="1"/>
</dbReference>
<protein>
    <recommendedName>
        <fullName evidence="3">histidine kinase</fullName>
        <ecNumber evidence="3">2.7.13.3</ecNumber>
    </recommendedName>
</protein>
<dbReference type="CDD" id="cd00075">
    <property type="entry name" value="HATPase"/>
    <property type="match status" value="1"/>
</dbReference>
<dbReference type="InterPro" id="IPR003660">
    <property type="entry name" value="HAMP_dom"/>
</dbReference>
<proteinExistence type="predicted"/>
<dbReference type="InterPro" id="IPR036890">
    <property type="entry name" value="HATPase_C_sf"/>
</dbReference>
<dbReference type="PANTHER" id="PTHR45436">
    <property type="entry name" value="SENSOR HISTIDINE KINASE YKOH"/>
    <property type="match status" value="1"/>
</dbReference>
<dbReference type="GO" id="GO:0005886">
    <property type="term" value="C:plasma membrane"/>
    <property type="evidence" value="ECO:0007669"/>
    <property type="project" value="TreeGrafter"/>
</dbReference>
<evidence type="ECO:0000256" key="4">
    <source>
        <dbReference type="ARBA" id="ARBA00022553"/>
    </source>
</evidence>
<sequence length="462" mass="50510">MRVSADSLHGLLLRWLLPPLLALLVLASWASYFGAHVAVTRAFDRSLLDPVQALSQHIVFEHGHPVLMLSQDTLHPLFTHVYDTAYFQISDEHGQQFAGDLTLPVPPKITNKPRYYDAIYDNQAVRVVAMRVDLDSDPAVEEAPHFVIIQIAQTLIRRDRNLYELMALMVAPALVIAIAAGLLVSVGVTKGLKPLHALQQEIASRSHLDLRPVPVDHAPLEVRPVVVSLNALLGELAAVMEGQQRFLANAAHQLRTPLAGLHTQVELLLREQMPEHTAQVLNTLLDATRRATHLANQLLTLARAEPTTEHLVQRQAVDLAVMVESSMVAWLARARSKQIDLGFELSPAVCAADVLLLPELFANLIDNALRYTPDGGVITVRTYAAGGVAVLEVEDNGMGIPEAQREKVLERFYRVAGSPGNGCGLGLSIVAEIVRQHQASLQILTPVRGAGTLMRVSFPVCT</sequence>
<evidence type="ECO:0000256" key="7">
    <source>
        <dbReference type="ARBA" id="ARBA00022777"/>
    </source>
</evidence>
<dbReference type="CDD" id="cd00082">
    <property type="entry name" value="HisKA"/>
    <property type="match status" value="1"/>
</dbReference>
<feature type="transmembrane region" description="Helical" evidence="11">
    <location>
        <begin position="165"/>
        <end position="188"/>
    </location>
</feature>
<reference evidence="14" key="1">
    <citation type="submission" date="2009-10" db="EMBL/GenBank/DDBJ databases">
        <title>Diversity of trophic interactions inside an arsenic-rich microbial ecosystem.</title>
        <authorList>
            <person name="Bertin P.N."/>
            <person name="Heinrich-Salmeron A."/>
            <person name="Pelletier E."/>
            <person name="Goulhen-Chollet F."/>
            <person name="Arsene-Ploetze F."/>
            <person name="Gallien S."/>
            <person name="Calteau A."/>
            <person name="Vallenet D."/>
            <person name="Casiot C."/>
            <person name="Chane-Woon-Ming B."/>
            <person name="Giloteaux L."/>
            <person name="Barakat M."/>
            <person name="Bonnefoy V."/>
            <person name="Bruneel O."/>
            <person name="Chandler M."/>
            <person name="Cleiss J."/>
            <person name="Duran R."/>
            <person name="Elbaz-Poulichet F."/>
            <person name="Fonknechten N."/>
            <person name="Lauga B."/>
            <person name="Mornico D."/>
            <person name="Ortet P."/>
            <person name="Schaeffer C."/>
            <person name="Siguier P."/>
            <person name="Alexander Thil Smith A."/>
            <person name="Van Dorsselaer A."/>
            <person name="Weissenbach J."/>
            <person name="Medigue C."/>
            <person name="Le Paslier D."/>
        </authorList>
    </citation>
    <scope>NUCLEOTIDE SEQUENCE</scope>
</reference>
<dbReference type="EMBL" id="CABR01000128">
    <property type="protein sequence ID" value="CBI11210.1"/>
    <property type="molecule type" value="Genomic_DNA"/>
</dbReference>
<evidence type="ECO:0000313" key="14">
    <source>
        <dbReference type="EMBL" id="CBI11210.1"/>
    </source>
</evidence>
<keyword evidence="6 11" id="KW-0812">Transmembrane</keyword>
<dbReference type="Pfam" id="PF08521">
    <property type="entry name" value="2CSK_N"/>
    <property type="match status" value="1"/>
</dbReference>
<name>E6QVD7_9ZZZZ</name>
<evidence type="ECO:0000256" key="11">
    <source>
        <dbReference type="SAM" id="Phobius"/>
    </source>
</evidence>
<evidence type="ECO:0000256" key="5">
    <source>
        <dbReference type="ARBA" id="ARBA00022679"/>
    </source>
</evidence>
<keyword evidence="5" id="KW-0808">Transferase</keyword>
<dbReference type="SMART" id="SM00388">
    <property type="entry name" value="HisKA"/>
    <property type="match status" value="1"/>
</dbReference>
<evidence type="ECO:0000256" key="6">
    <source>
        <dbReference type="ARBA" id="ARBA00022692"/>
    </source>
</evidence>
<dbReference type="EC" id="2.7.13.3" evidence="3"/>
<evidence type="ECO:0000256" key="9">
    <source>
        <dbReference type="ARBA" id="ARBA00023012"/>
    </source>
</evidence>
<comment type="catalytic activity">
    <reaction evidence="1">
        <text>ATP + protein L-histidine = ADP + protein N-phospho-L-histidine.</text>
        <dbReference type="EC" id="2.7.13.3"/>
    </reaction>
</comment>
<keyword evidence="10 11" id="KW-0472">Membrane</keyword>
<dbReference type="Pfam" id="PF02518">
    <property type="entry name" value="HATPase_c"/>
    <property type="match status" value="1"/>
</dbReference>
<dbReference type="InterPro" id="IPR004358">
    <property type="entry name" value="Sig_transdc_His_kin-like_C"/>
</dbReference>
<dbReference type="InterPro" id="IPR036097">
    <property type="entry name" value="HisK_dim/P_sf"/>
</dbReference>
<dbReference type="InterPro" id="IPR003594">
    <property type="entry name" value="HATPase_dom"/>
</dbReference>
<gene>
    <name evidence="14" type="ORF">CARN7_2023</name>
</gene>
<keyword evidence="8 11" id="KW-1133">Transmembrane helix</keyword>
<feature type="transmembrane region" description="Helical" evidence="11">
    <location>
        <begin position="20"/>
        <end position="39"/>
    </location>
</feature>
<keyword evidence="4" id="KW-0597">Phosphoprotein</keyword>
<keyword evidence="9" id="KW-0902">Two-component regulatory system</keyword>
<comment type="caution">
    <text evidence="14">The sequence shown here is derived from an EMBL/GenBank/DDBJ whole genome shotgun (WGS) entry which is preliminary data.</text>
</comment>
<evidence type="ECO:0000259" key="12">
    <source>
        <dbReference type="PROSITE" id="PS50109"/>
    </source>
</evidence>
<dbReference type="SUPFAM" id="SSF47384">
    <property type="entry name" value="Homodimeric domain of signal transducing histidine kinase"/>
    <property type="match status" value="1"/>
</dbReference>
<keyword evidence="7 14" id="KW-0418">Kinase</keyword>
<evidence type="ECO:0000256" key="8">
    <source>
        <dbReference type="ARBA" id="ARBA00022989"/>
    </source>
</evidence>
<dbReference type="SMART" id="SM00387">
    <property type="entry name" value="HATPase_c"/>
    <property type="match status" value="1"/>
</dbReference>
<dbReference type="PRINTS" id="PR00344">
    <property type="entry name" value="BCTRLSENSOR"/>
</dbReference>
<dbReference type="PROSITE" id="PS50109">
    <property type="entry name" value="HIS_KIN"/>
    <property type="match status" value="1"/>
</dbReference>
<evidence type="ECO:0000256" key="3">
    <source>
        <dbReference type="ARBA" id="ARBA00012438"/>
    </source>
</evidence>
<dbReference type="PROSITE" id="PS50885">
    <property type="entry name" value="HAMP"/>
    <property type="match status" value="1"/>
</dbReference>
<dbReference type="InterPro" id="IPR005467">
    <property type="entry name" value="His_kinase_dom"/>
</dbReference>
<evidence type="ECO:0000256" key="2">
    <source>
        <dbReference type="ARBA" id="ARBA00004370"/>
    </source>
</evidence>
<dbReference type="GO" id="GO:0000155">
    <property type="term" value="F:phosphorelay sensor kinase activity"/>
    <property type="evidence" value="ECO:0007669"/>
    <property type="project" value="InterPro"/>
</dbReference>
<feature type="domain" description="HAMP" evidence="13">
    <location>
        <begin position="189"/>
        <end position="241"/>
    </location>
</feature>
<dbReference type="SUPFAM" id="SSF55874">
    <property type="entry name" value="ATPase domain of HSP90 chaperone/DNA topoisomerase II/histidine kinase"/>
    <property type="match status" value="1"/>
</dbReference>
<evidence type="ECO:0000256" key="10">
    <source>
        <dbReference type="ARBA" id="ARBA00023136"/>
    </source>
</evidence>